<dbReference type="Gene3D" id="3.40.50.1220">
    <property type="entry name" value="TPP-binding domain"/>
    <property type="match status" value="1"/>
</dbReference>
<dbReference type="GO" id="GO:0009099">
    <property type="term" value="P:L-valine biosynthetic process"/>
    <property type="evidence" value="ECO:0007669"/>
    <property type="project" value="TreeGrafter"/>
</dbReference>
<protein>
    <submittedName>
        <fullName evidence="7">Thiamine pyrophosphate-binding protein</fullName>
    </submittedName>
</protein>
<evidence type="ECO:0000256" key="2">
    <source>
        <dbReference type="ARBA" id="ARBA00023052"/>
    </source>
</evidence>
<dbReference type="GO" id="GO:0005948">
    <property type="term" value="C:acetolactate synthase complex"/>
    <property type="evidence" value="ECO:0007669"/>
    <property type="project" value="TreeGrafter"/>
</dbReference>
<dbReference type="EMBL" id="JANFAV010000006">
    <property type="protein sequence ID" value="MCW6535348.1"/>
    <property type="molecule type" value="Genomic_DNA"/>
</dbReference>
<evidence type="ECO:0000259" key="5">
    <source>
        <dbReference type="Pfam" id="PF02775"/>
    </source>
</evidence>
<name>A0AA41ZGN0_9SPHN</name>
<evidence type="ECO:0000256" key="3">
    <source>
        <dbReference type="RuleBase" id="RU362132"/>
    </source>
</evidence>
<evidence type="ECO:0000313" key="7">
    <source>
        <dbReference type="EMBL" id="MCW6535348.1"/>
    </source>
</evidence>
<dbReference type="GO" id="GO:0050660">
    <property type="term" value="F:flavin adenine dinucleotide binding"/>
    <property type="evidence" value="ECO:0007669"/>
    <property type="project" value="TreeGrafter"/>
</dbReference>
<keyword evidence="8" id="KW-1185">Reference proteome</keyword>
<evidence type="ECO:0000256" key="1">
    <source>
        <dbReference type="ARBA" id="ARBA00007812"/>
    </source>
</evidence>
<dbReference type="Pfam" id="PF02775">
    <property type="entry name" value="TPP_enzyme_C"/>
    <property type="match status" value="1"/>
</dbReference>
<reference evidence="7" key="1">
    <citation type="submission" date="2022-06" db="EMBL/GenBank/DDBJ databases">
        <title>Sphingomonas sp. nov. isolated from rhizosphere soil of tomato.</title>
        <authorList>
            <person name="Dong H."/>
            <person name="Gao R."/>
        </authorList>
    </citation>
    <scope>NUCLEOTIDE SEQUENCE</scope>
    <source>
        <strain evidence="7">MMSM24</strain>
    </source>
</reference>
<dbReference type="InterPro" id="IPR000399">
    <property type="entry name" value="TPP-bd_CS"/>
</dbReference>
<dbReference type="CDD" id="cd07035">
    <property type="entry name" value="TPP_PYR_POX_like"/>
    <property type="match status" value="1"/>
</dbReference>
<dbReference type="Proteomes" id="UP001165565">
    <property type="component" value="Unassembled WGS sequence"/>
</dbReference>
<dbReference type="PANTHER" id="PTHR18968">
    <property type="entry name" value="THIAMINE PYROPHOSPHATE ENZYMES"/>
    <property type="match status" value="1"/>
</dbReference>
<comment type="caution">
    <text evidence="7">The sequence shown here is derived from an EMBL/GenBank/DDBJ whole genome shotgun (WGS) entry which is preliminary data.</text>
</comment>
<dbReference type="GO" id="GO:0030976">
    <property type="term" value="F:thiamine pyrophosphate binding"/>
    <property type="evidence" value="ECO:0007669"/>
    <property type="project" value="InterPro"/>
</dbReference>
<feature type="domain" description="Thiamine pyrophosphate enzyme TPP-binding" evidence="5">
    <location>
        <begin position="394"/>
        <end position="530"/>
    </location>
</feature>
<dbReference type="GO" id="GO:0000287">
    <property type="term" value="F:magnesium ion binding"/>
    <property type="evidence" value="ECO:0007669"/>
    <property type="project" value="InterPro"/>
</dbReference>
<dbReference type="InterPro" id="IPR029035">
    <property type="entry name" value="DHS-like_NAD/FAD-binding_dom"/>
</dbReference>
<dbReference type="InterPro" id="IPR011766">
    <property type="entry name" value="TPP_enzyme_TPP-bd"/>
</dbReference>
<keyword evidence="2 3" id="KW-0786">Thiamine pyrophosphate</keyword>
<dbReference type="AlphaFoldDB" id="A0AA41ZGN0"/>
<dbReference type="PANTHER" id="PTHR18968:SF167">
    <property type="entry name" value="ACETOLACTATE SYNTHASE LARGE SUBUNIT ILVB2-RELATED"/>
    <property type="match status" value="1"/>
</dbReference>
<dbReference type="InterPro" id="IPR029061">
    <property type="entry name" value="THDP-binding"/>
</dbReference>
<proteinExistence type="inferred from homology"/>
<sequence length="561" mass="58933">MSGTIEAAKPGEMTGGQALVAQLIVEGAKDIFAIPGIQLDWAVDAIRQRSNELRLIVPRHEQATSYMADGYARTTGREAVCMVVPGPGMLNALSGIATAYACNAPVLFIVGQIPSDTIGAHHGMLHEIPDQSGVLKAMTKWHGIAKTPAEIPGLVHEAFVQLRSGTPRPVALEVPPDVLQSAGVVNLLPRAERVRQAPAADAIARAAEAFAKARHPVICAGGGAVASQATAEIQALAERLQAPVVMTEAGRGLIDDRHPLALIGLGGRAVLPHADVVLVAGSRFLDGTATPTDKRDGVTYIYLNTDPNHMGAPRAAGIVLEGDVQEGARALLAAIGAGEAPAATDRIAKVKQWCAQQIEAIRPQHDYVQALRGTMADDDILVSELTQVGYYSNIAFPVYGPHRFITPGYQGTLGYGFNTALGAAHGNPDRRTVSLNGDGGFSWGMQELATLARDQLNLSVVVFVDGKFGNVQRIQRRVFGAEFGTDVASPDFALLGQAYGLPTVVTDSPEGLAEALRNAKQRGGPALIAVKVGEMPSPWALIHPFVPSPVPVPPNPLGDPA</sequence>
<evidence type="ECO:0000313" key="8">
    <source>
        <dbReference type="Proteomes" id="UP001165565"/>
    </source>
</evidence>
<feature type="domain" description="Thiamine pyrophosphate enzyme central" evidence="4">
    <location>
        <begin position="203"/>
        <end position="331"/>
    </location>
</feature>
<accession>A0AA41ZGN0</accession>
<feature type="domain" description="Thiamine pyrophosphate enzyme N-terminal TPP-binding" evidence="6">
    <location>
        <begin position="13"/>
        <end position="132"/>
    </location>
</feature>
<dbReference type="InterPro" id="IPR012001">
    <property type="entry name" value="Thiamin_PyroP_enz_TPP-bd_dom"/>
</dbReference>
<dbReference type="GO" id="GO:0009097">
    <property type="term" value="P:isoleucine biosynthetic process"/>
    <property type="evidence" value="ECO:0007669"/>
    <property type="project" value="TreeGrafter"/>
</dbReference>
<comment type="similarity">
    <text evidence="1 3">Belongs to the TPP enzyme family.</text>
</comment>
<dbReference type="Pfam" id="PF02776">
    <property type="entry name" value="TPP_enzyme_N"/>
    <property type="match status" value="1"/>
</dbReference>
<dbReference type="PROSITE" id="PS00187">
    <property type="entry name" value="TPP_ENZYMES"/>
    <property type="match status" value="1"/>
</dbReference>
<dbReference type="SUPFAM" id="SSF52518">
    <property type="entry name" value="Thiamin diphosphate-binding fold (THDP-binding)"/>
    <property type="match status" value="2"/>
</dbReference>
<organism evidence="7 8">
    <name type="scientific">Sphingomonas lycopersici</name>
    <dbReference type="NCBI Taxonomy" id="2951807"/>
    <lineage>
        <taxon>Bacteria</taxon>
        <taxon>Pseudomonadati</taxon>
        <taxon>Pseudomonadota</taxon>
        <taxon>Alphaproteobacteria</taxon>
        <taxon>Sphingomonadales</taxon>
        <taxon>Sphingomonadaceae</taxon>
        <taxon>Sphingomonas</taxon>
    </lineage>
</organism>
<gene>
    <name evidence="7" type="ORF">NEE01_11195</name>
</gene>
<dbReference type="InterPro" id="IPR012000">
    <property type="entry name" value="Thiamin_PyroP_enz_cen_dom"/>
</dbReference>
<dbReference type="GO" id="GO:0003984">
    <property type="term" value="F:acetolactate synthase activity"/>
    <property type="evidence" value="ECO:0007669"/>
    <property type="project" value="TreeGrafter"/>
</dbReference>
<dbReference type="SUPFAM" id="SSF52467">
    <property type="entry name" value="DHS-like NAD/FAD-binding domain"/>
    <property type="match status" value="1"/>
</dbReference>
<dbReference type="InterPro" id="IPR045229">
    <property type="entry name" value="TPP_enz"/>
</dbReference>
<dbReference type="RefSeq" id="WP_265268978.1">
    <property type="nucleotide sequence ID" value="NZ_JANFAV010000006.1"/>
</dbReference>
<dbReference type="Gene3D" id="3.40.50.970">
    <property type="match status" value="2"/>
</dbReference>
<dbReference type="CDD" id="cd00568">
    <property type="entry name" value="TPP_enzymes"/>
    <property type="match status" value="1"/>
</dbReference>
<dbReference type="NCBIfam" id="NF006122">
    <property type="entry name" value="PRK08266.1"/>
    <property type="match status" value="1"/>
</dbReference>
<evidence type="ECO:0000259" key="4">
    <source>
        <dbReference type="Pfam" id="PF00205"/>
    </source>
</evidence>
<evidence type="ECO:0000259" key="6">
    <source>
        <dbReference type="Pfam" id="PF02776"/>
    </source>
</evidence>
<dbReference type="Pfam" id="PF00205">
    <property type="entry name" value="TPP_enzyme_M"/>
    <property type="match status" value="1"/>
</dbReference>